<dbReference type="RefSeq" id="WP_350938326.1">
    <property type="nucleotide sequence ID" value="NZ_JAYWLC010000014.1"/>
</dbReference>
<dbReference type="Proteomes" id="UP001438953">
    <property type="component" value="Unassembled WGS sequence"/>
</dbReference>
<evidence type="ECO:0000313" key="2">
    <source>
        <dbReference type="EMBL" id="MER5173089.1"/>
    </source>
</evidence>
<evidence type="ECO:0000259" key="1">
    <source>
        <dbReference type="PROSITE" id="PS50943"/>
    </source>
</evidence>
<dbReference type="Gene3D" id="1.10.260.40">
    <property type="entry name" value="lambda repressor-like DNA-binding domains"/>
    <property type="match status" value="1"/>
</dbReference>
<name>A0ABV1SJL5_9RHOB</name>
<dbReference type="InterPro" id="IPR010982">
    <property type="entry name" value="Lambda_DNA-bd_dom_sf"/>
</dbReference>
<protein>
    <submittedName>
        <fullName evidence="2">Helix-turn-helix domain-containing protein</fullName>
    </submittedName>
</protein>
<proteinExistence type="predicted"/>
<dbReference type="EMBL" id="JAYWLC010000014">
    <property type="protein sequence ID" value="MER5173089.1"/>
    <property type="molecule type" value="Genomic_DNA"/>
</dbReference>
<feature type="domain" description="HTH cro/C1-type" evidence="1">
    <location>
        <begin position="12"/>
        <end position="65"/>
    </location>
</feature>
<dbReference type="Pfam" id="PF13560">
    <property type="entry name" value="HTH_31"/>
    <property type="match status" value="1"/>
</dbReference>
<evidence type="ECO:0000313" key="3">
    <source>
        <dbReference type="Proteomes" id="UP001438953"/>
    </source>
</evidence>
<organism evidence="2 3">
    <name type="scientific">Thioclava kandeliae</name>
    <dbReference type="NCBI Taxonomy" id="3070818"/>
    <lineage>
        <taxon>Bacteria</taxon>
        <taxon>Pseudomonadati</taxon>
        <taxon>Pseudomonadota</taxon>
        <taxon>Alphaproteobacteria</taxon>
        <taxon>Rhodobacterales</taxon>
        <taxon>Paracoccaceae</taxon>
        <taxon>Thioclava</taxon>
    </lineage>
</organism>
<accession>A0ABV1SJL5</accession>
<reference evidence="2 3" key="2">
    <citation type="submission" date="2024-06" db="EMBL/GenBank/DDBJ databases">
        <title>Thioclava kandeliae sp. nov. from a rhizosphere soil sample of Kandelia candel in a mangrove.</title>
        <authorList>
            <person name="Mu T."/>
        </authorList>
    </citation>
    <scope>NUCLEOTIDE SEQUENCE [LARGE SCALE GENOMIC DNA]</scope>
    <source>
        <strain evidence="2 3">CPCC 100088</strain>
    </source>
</reference>
<comment type="caution">
    <text evidence="2">The sequence shown here is derived from an EMBL/GenBank/DDBJ whole genome shotgun (WGS) entry which is preliminary data.</text>
</comment>
<sequence length="70" mass="7446">MSLSSHSLGLALREKRRSMGLTQEGLSMQTGISRPTIRAIEQGKPTAQIGLVLQLCADLGLVLELRDAGA</sequence>
<gene>
    <name evidence="2" type="ORF">VSX56_15050</name>
</gene>
<dbReference type="SMART" id="SM00530">
    <property type="entry name" value="HTH_XRE"/>
    <property type="match status" value="1"/>
</dbReference>
<dbReference type="CDD" id="cd00093">
    <property type="entry name" value="HTH_XRE"/>
    <property type="match status" value="1"/>
</dbReference>
<dbReference type="PROSITE" id="PS50943">
    <property type="entry name" value="HTH_CROC1"/>
    <property type="match status" value="1"/>
</dbReference>
<dbReference type="InterPro" id="IPR001387">
    <property type="entry name" value="Cro/C1-type_HTH"/>
</dbReference>
<dbReference type="SUPFAM" id="SSF47413">
    <property type="entry name" value="lambda repressor-like DNA-binding domains"/>
    <property type="match status" value="1"/>
</dbReference>
<keyword evidence="3" id="KW-1185">Reference proteome</keyword>
<reference evidence="2 3" key="1">
    <citation type="submission" date="2024-01" db="EMBL/GenBank/DDBJ databases">
        <authorList>
            <person name="Deng Y."/>
            <person name="Su J."/>
        </authorList>
    </citation>
    <scope>NUCLEOTIDE SEQUENCE [LARGE SCALE GENOMIC DNA]</scope>
    <source>
        <strain evidence="2 3">CPCC 100088</strain>
    </source>
</reference>